<evidence type="ECO:0000313" key="1">
    <source>
        <dbReference type="EMBL" id="ETX02694.1"/>
    </source>
</evidence>
<accession>W4LX64</accession>
<evidence type="ECO:0000313" key="2">
    <source>
        <dbReference type="Proteomes" id="UP000019140"/>
    </source>
</evidence>
<proteinExistence type="predicted"/>
<comment type="caution">
    <text evidence="1">The sequence shown here is derived from an EMBL/GenBank/DDBJ whole genome shotgun (WGS) entry which is preliminary data.</text>
</comment>
<gene>
    <name evidence="1" type="ORF">ETSY2_35040</name>
</gene>
<protein>
    <submittedName>
        <fullName evidence="1">Uncharacterized protein</fullName>
    </submittedName>
</protein>
<organism evidence="1 2">
    <name type="scientific">Candidatus Entotheonella gemina</name>
    <dbReference type="NCBI Taxonomy" id="1429439"/>
    <lineage>
        <taxon>Bacteria</taxon>
        <taxon>Pseudomonadati</taxon>
        <taxon>Nitrospinota/Tectimicrobiota group</taxon>
        <taxon>Candidatus Tectimicrobiota</taxon>
        <taxon>Candidatus Entotheonellia</taxon>
        <taxon>Candidatus Entotheonellales</taxon>
        <taxon>Candidatus Entotheonellaceae</taxon>
        <taxon>Candidatus Entotheonella</taxon>
    </lineage>
</organism>
<dbReference type="EMBL" id="AZHX01001500">
    <property type="protein sequence ID" value="ETX02694.1"/>
    <property type="molecule type" value="Genomic_DNA"/>
</dbReference>
<reference evidence="1 2" key="1">
    <citation type="journal article" date="2014" name="Nature">
        <title>An environmental bacterial taxon with a large and distinct metabolic repertoire.</title>
        <authorList>
            <person name="Wilson M.C."/>
            <person name="Mori T."/>
            <person name="Ruckert C."/>
            <person name="Uria A.R."/>
            <person name="Helf M.J."/>
            <person name="Takada K."/>
            <person name="Gernert C."/>
            <person name="Steffens U.A."/>
            <person name="Heycke N."/>
            <person name="Schmitt S."/>
            <person name="Rinke C."/>
            <person name="Helfrich E.J."/>
            <person name="Brachmann A.O."/>
            <person name="Gurgui C."/>
            <person name="Wakimoto T."/>
            <person name="Kracht M."/>
            <person name="Crusemann M."/>
            <person name="Hentschel U."/>
            <person name="Abe I."/>
            <person name="Matsunaga S."/>
            <person name="Kalinowski J."/>
            <person name="Takeyama H."/>
            <person name="Piel J."/>
        </authorList>
    </citation>
    <scope>NUCLEOTIDE SEQUENCE [LARGE SCALE GENOMIC DNA]</scope>
    <source>
        <strain evidence="2">TSY2</strain>
    </source>
</reference>
<dbReference type="Proteomes" id="UP000019140">
    <property type="component" value="Unassembled WGS sequence"/>
</dbReference>
<dbReference type="AlphaFoldDB" id="W4LX64"/>
<keyword evidence="2" id="KW-1185">Reference proteome</keyword>
<sequence length="121" mass="13965">MPKRKNQKRKKGIWSSKDMAEITPQASIAKVKTEFETLKSEFQALETNGNFHDKLSVLKRAMELLYFSGNREEIPKNIVLEFEEMMSSVFADLPASRVSLFKDIVHRDNIEAKRDKAMLST</sequence>
<name>W4LX64_9BACT</name>
<dbReference type="HOGENOM" id="CLU_2033814_0_0_7"/>